<dbReference type="InterPro" id="IPR028061">
    <property type="entry name" value="Fis1_TPR_C"/>
</dbReference>
<dbReference type="GO" id="GO:0005778">
    <property type="term" value="C:peroxisomal membrane"/>
    <property type="evidence" value="ECO:0007669"/>
    <property type="project" value="TreeGrafter"/>
</dbReference>
<sequence>MTANEKVPFLLDLQTTSSQDEIAAIRSLYQKELQSNKVNPQTKFDYAYTLIKSGLKKDHEAGLQLLHELYKENPARRRECLYYLSIGNYKLANYVEARKFNEILLQIEPRNAQSLKLRELIDNRVRTDGLVGMAIVGGVVAAASIALAAFFGSSKKP</sequence>
<dbReference type="PIRSF" id="PIRSF008835">
    <property type="entry name" value="TPR_repeat_11_Fis1"/>
    <property type="match status" value="1"/>
</dbReference>
<feature type="transmembrane region" description="Helical" evidence="10">
    <location>
        <begin position="130"/>
        <end position="151"/>
    </location>
</feature>
<dbReference type="InterPro" id="IPR028058">
    <property type="entry name" value="Fis1_TPR_N"/>
</dbReference>
<evidence type="ECO:0000256" key="1">
    <source>
        <dbReference type="ARBA" id="ARBA00004572"/>
    </source>
</evidence>
<dbReference type="OrthoDB" id="421154at2759"/>
<dbReference type="STRING" id="329046.A0A1Y2CKW3"/>
<keyword evidence="4 10" id="KW-0812">Transmembrane</keyword>
<dbReference type="Pfam" id="PF14852">
    <property type="entry name" value="Fis1_TPR_N"/>
    <property type="match status" value="1"/>
</dbReference>
<evidence type="ECO:0000256" key="10">
    <source>
        <dbReference type="SAM" id="Phobius"/>
    </source>
</evidence>
<comment type="caution">
    <text evidence="11">The sequence shown here is derived from an EMBL/GenBank/DDBJ whole genome shotgun (WGS) entry which is preliminary data.</text>
</comment>
<dbReference type="GO" id="GO:0000422">
    <property type="term" value="P:autophagy of mitochondrion"/>
    <property type="evidence" value="ECO:0007669"/>
    <property type="project" value="TreeGrafter"/>
</dbReference>
<dbReference type="CDD" id="cd12212">
    <property type="entry name" value="Fis1"/>
    <property type="match status" value="1"/>
</dbReference>
<organism evidence="11 12">
    <name type="scientific">Rhizoclosmatium globosum</name>
    <dbReference type="NCBI Taxonomy" id="329046"/>
    <lineage>
        <taxon>Eukaryota</taxon>
        <taxon>Fungi</taxon>
        <taxon>Fungi incertae sedis</taxon>
        <taxon>Chytridiomycota</taxon>
        <taxon>Chytridiomycota incertae sedis</taxon>
        <taxon>Chytridiomycetes</taxon>
        <taxon>Chytridiales</taxon>
        <taxon>Chytriomycetaceae</taxon>
        <taxon>Rhizoclosmatium</taxon>
    </lineage>
</organism>
<dbReference type="InterPro" id="IPR016543">
    <property type="entry name" value="Fis1"/>
</dbReference>
<dbReference type="SUPFAM" id="SSF48452">
    <property type="entry name" value="TPR-like"/>
    <property type="match status" value="1"/>
</dbReference>
<dbReference type="GO" id="GO:0005741">
    <property type="term" value="C:mitochondrial outer membrane"/>
    <property type="evidence" value="ECO:0007669"/>
    <property type="project" value="UniProtKB-SubCell"/>
</dbReference>
<evidence type="ECO:0000256" key="8">
    <source>
        <dbReference type="ARBA" id="ARBA00023136"/>
    </source>
</evidence>
<evidence type="ECO:0000256" key="2">
    <source>
        <dbReference type="ARBA" id="ARBA00008937"/>
    </source>
</evidence>
<dbReference type="Proteomes" id="UP000193642">
    <property type="component" value="Unassembled WGS sequence"/>
</dbReference>
<evidence type="ECO:0000256" key="4">
    <source>
        <dbReference type="ARBA" id="ARBA00022692"/>
    </source>
</evidence>
<comment type="function">
    <text evidence="9">Has a role in mitochondrial fission.</text>
</comment>
<dbReference type="AlphaFoldDB" id="A0A1Y2CKW3"/>
<name>A0A1Y2CKW3_9FUNG</name>
<gene>
    <name evidence="11" type="ORF">BCR33DRAFT_764623</name>
</gene>
<dbReference type="Gene3D" id="1.25.40.10">
    <property type="entry name" value="Tetratricopeptide repeat domain"/>
    <property type="match status" value="1"/>
</dbReference>
<keyword evidence="12" id="KW-1185">Reference proteome</keyword>
<dbReference type="PANTHER" id="PTHR13247">
    <property type="entry name" value="TETRATRICOPEPTIDE REPEAT PROTEIN 11 TPR REPEAT PROTEIN 11"/>
    <property type="match status" value="1"/>
</dbReference>
<protein>
    <recommendedName>
        <fullName evidence="3 9">Mitochondrial fission 1 protein</fullName>
    </recommendedName>
</protein>
<keyword evidence="6 10" id="KW-1133">Transmembrane helix</keyword>
<comment type="subcellular location">
    <subcellularLocation>
        <location evidence="1">Mitochondrion outer membrane</location>
        <topology evidence="1">Single-pass membrane protein</topology>
    </subcellularLocation>
</comment>
<evidence type="ECO:0000256" key="5">
    <source>
        <dbReference type="ARBA" id="ARBA00022787"/>
    </source>
</evidence>
<dbReference type="GO" id="GO:0000266">
    <property type="term" value="P:mitochondrial fission"/>
    <property type="evidence" value="ECO:0007669"/>
    <property type="project" value="UniProtKB-UniRule"/>
</dbReference>
<evidence type="ECO:0000256" key="7">
    <source>
        <dbReference type="ARBA" id="ARBA00023128"/>
    </source>
</evidence>
<proteinExistence type="inferred from homology"/>
<dbReference type="PANTHER" id="PTHR13247:SF0">
    <property type="entry name" value="MITOCHONDRIAL FISSION 1 PROTEIN"/>
    <property type="match status" value="1"/>
</dbReference>
<evidence type="ECO:0000256" key="6">
    <source>
        <dbReference type="ARBA" id="ARBA00022989"/>
    </source>
</evidence>
<dbReference type="InterPro" id="IPR033745">
    <property type="entry name" value="Fis1_cytosol"/>
</dbReference>
<keyword evidence="7 9" id="KW-0496">Mitochondrion</keyword>
<dbReference type="EMBL" id="MCGO01000015">
    <property type="protein sequence ID" value="ORY46955.1"/>
    <property type="molecule type" value="Genomic_DNA"/>
</dbReference>
<evidence type="ECO:0000256" key="9">
    <source>
        <dbReference type="PIRNR" id="PIRNR008835"/>
    </source>
</evidence>
<reference evidence="11 12" key="1">
    <citation type="submission" date="2016-07" db="EMBL/GenBank/DDBJ databases">
        <title>Pervasive Adenine N6-methylation of Active Genes in Fungi.</title>
        <authorList>
            <consortium name="DOE Joint Genome Institute"/>
            <person name="Mondo S.J."/>
            <person name="Dannebaum R.O."/>
            <person name="Kuo R.C."/>
            <person name="Labutti K."/>
            <person name="Haridas S."/>
            <person name="Kuo A."/>
            <person name="Salamov A."/>
            <person name="Ahrendt S.R."/>
            <person name="Lipzen A."/>
            <person name="Sullivan W."/>
            <person name="Andreopoulos W.B."/>
            <person name="Clum A."/>
            <person name="Lindquist E."/>
            <person name="Daum C."/>
            <person name="Ramamoorthy G.K."/>
            <person name="Gryganskyi A."/>
            <person name="Culley D."/>
            <person name="Magnuson J.K."/>
            <person name="James T.Y."/>
            <person name="O'Malley M.A."/>
            <person name="Stajich J.E."/>
            <person name="Spatafora J.W."/>
            <person name="Visel A."/>
            <person name="Grigoriev I.V."/>
        </authorList>
    </citation>
    <scope>NUCLEOTIDE SEQUENCE [LARGE SCALE GENOMIC DNA]</scope>
    <source>
        <strain evidence="11 12">JEL800</strain>
    </source>
</reference>
<keyword evidence="8 9" id="KW-0472">Membrane</keyword>
<dbReference type="GO" id="GO:0016559">
    <property type="term" value="P:peroxisome fission"/>
    <property type="evidence" value="ECO:0007669"/>
    <property type="project" value="TreeGrafter"/>
</dbReference>
<evidence type="ECO:0000313" key="11">
    <source>
        <dbReference type="EMBL" id="ORY46955.1"/>
    </source>
</evidence>
<evidence type="ECO:0000256" key="3">
    <source>
        <dbReference type="ARBA" id="ARBA00014314"/>
    </source>
</evidence>
<evidence type="ECO:0000313" key="12">
    <source>
        <dbReference type="Proteomes" id="UP000193642"/>
    </source>
</evidence>
<comment type="domain">
    <text evidence="9">The C-terminus is required for mitochondrial localization, while the N-terminus is necessary for mitochondrial fission.</text>
</comment>
<keyword evidence="5 9" id="KW-1000">Mitochondrion outer membrane</keyword>
<comment type="similarity">
    <text evidence="2 9">Belongs to the FIS1 family.</text>
</comment>
<dbReference type="Pfam" id="PF14853">
    <property type="entry name" value="Fis1_TPR_C"/>
    <property type="match status" value="1"/>
</dbReference>
<accession>A0A1Y2CKW3</accession>
<dbReference type="InterPro" id="IPR011990">
    <property type="entry name" value="TPR-like_helical_dom_sf"/>
</dbReference>